<dbReference type="RefSeq" id="WP_110257369.1">
    <property type="nucleotide sequence ID" value="NZ_QJKB01000010.1"/>
</dbReference>
<evidence type="ECO:0000313" key="2">
    <source>
        <dbReference type="Proteomes" id="UP000247792"/>
    </source>
</evidence>
<organism evidence="1 2">
    <name type="scientific">Undibacterium pigrum</name>
    <dbReference type="NCBI Taxonomy" id="401470"/>
    <lineage>
        <taxon>Bacteria</taxon>
        <taxon>Pseudomonadati</taxon>
        <taxon>Pseudomonadota</taxon>
        <taxon>Betaproteobacteria</taxon>
        <taxon>Burkholderiales</taxon>
        <taxon>Oxalobacteraceae</taxon>
        <taxon>Undibacterium</taxon>
    </lineage>
</organism>
<dbReference type="OrthoDB" id="9789573at2"/>
<dbReference type="InterPro" id="IPR003718">
    <property type="entry name" value="OsmC/Ohr_fam"/>
</dbReference>
<reference evidence="1 2" key="1">
    <citation type="submission" date="2018-05" db="EMBL/GenBank/DDBJ databases">
        <title>Genomic Encyclopedia of Type Strains, Phase IV (KMG-IV): sequencing the most valuable type-strain genomes for metagenomic binning, comparative biology and taxonomic classification.</title>
        <authorList>
            <person name="Goeker M."/>
        </authorList>
    </citation>
    <scope>NUCLEOTIDE SEQUENCE [LARGE SCALE GENOMIC DNA]</scope>
    <source>
        <strain evidence="1 2">DSM 19792</strain>
    </source>
</reference>
<comment type="caution">
    <text evidence="1">The sequence shown here is derived from an EMBL/GenBank/DDBJ whole genome shotgun (WGS) entry which is preliminary data.</text>
</comment>
<dbReference type="InterPro" id="IPR036102">
    <property type="entry name" value="OsmC/Ohrsf"/>
</dbReference>
<evidence type="ECO:0000313" key="1">
    <source>
        <dbReference type="EMBL" id="PXX39712.1"/>
    </source>
</evidence>
<dbReference type="SUPFAM" id="SSF82784">
    <property type="entry name" value="OsmC-like"/>
    <property type="match status" value="1"/>
</dbReference>
<dbReference type="Proteomes" id="UP000247792">
    <property type="component" value="Unassembled WGS sequence"/>
</dbReference>
<dbReference type="EMBL" id="QJKB01000010">
    <property type="protein sequence ID" value="PXX39712.1"/>
    <property type="molecule type" value="Genomic_DNA"/>
</dbReference>
<gene>
    <name evidence="1" type="ORF">DFR42_11077</name>
</gene>
<sequence length="134" mass="14362">MSDKTISAHVAETGENAFAVNINVSGHLIKGDEPLDAGGGDLGPAPYDLLTAALGECTAMTVRWYANQHQWPLDKVEVRLTHHKEGVQDIFKKEVILHGAGLTEEQRARLIAIAAKCPVHKTITSSPIIETSAG</sequence>
<name>A0A318JHH5_9BURK</name>
<dbReference type="PANTHER" id="PTHR39624">
    <property type="entry name" value="PROTEIN INVOLVED IN RIMO-MEDIATED BETA-METHYLTHIOLATION OF RIBOSOMAL PROTEIN S12 YCAO"/>
    <property type="match status" value="1"/>
</dbReference>
<dbReference type="AlphaFoldDB" id="A0A318JHH5"/>
<keyword evidence="2" id="KW-1185">Reference proteome</keyword>
<dbReference type="Pfam" id="PF02566">
    <property type="entry name" value="OsmC"/>
    <property type="match status" value="1"/>
</dbReference>
<dbReference type="InterPro" id="IPR015946">
    <property type="entry name" value="KH_dom-like_a/b"/>
</dbReference>
<accession>A0A318JHH5</accession>
<dbReference type="PANTHER" id="PTHR39624:SF2">
    <property type="entry name" value="OSMC-LIKE PROTEIN"/>
    <property type="match status" value="1"/>
</dbReference>
<proteinExistence type="predicted"/>
<dbReference type="Gene3D" id="3.30.300.20">
    <property type="match status" value="1"/>
</dbReference>
<protein>
    <submittedName>
        <fullName evidence="1">Putative redox protein</fullName>
    </submittedName>
</protein>